<proteinExistence type="inferred from homology"/>
<dbReference type="PANTHER" id="PTHR12162">
    <property type="entry name" value="NIBRIN-RELATED"/>
    <property type="match status" value="1"/>
</dbReference>
<dbReference type="GO" id="GO:0007095">
    <property type="term" value="P:mitotic G2 DNA damage checkpoint signaling"/>
    <property type="evidence" value="ECO:0007669"/>
    <property type="project" value="InterPro"/>
</dbReference>
<evidence type="ECO:0000256" key="2">
    <source>
        <dbReference type="ARBA" id="ARBA00004286"/>
    </source>
</evidence>
<evidence type="ECO:0000256" key="7">
    <source>
        <dbReference type="ARBA" id="ARBA00023306"/>
    </source>
</evidence>
<dbReference type="InParanoid" id="A0A024GBX3"/>
<evidence type="ECO:0000256" key="8">
    <source>
        <dbReference type="ARBA" id="ARBA00044757"/>
    </source>
</evidence>
<keyword evidence="6" id="KW-0539">Nucleus</keyword>
<evidence type="ECO:0000256" key="4">
    <source>
        <dbReference type="ARBA" id="ARBA00022763"/>
    </source>
</evidence>
<dbReference type="GO" id="GO:0005694">
    <property type="term" value="C:chromosome"/>
    <property type="evidence" value="ECO:0007669"/>
    <property type="project" value="UniProtKB-SubCell"/>
</dbReference>
<evidence type="ECO:0000259" key="10">
    <source>
        <dbReference type="PROSITE" id="PS50006"/>
    </source>
</evidence>
<feature type="compositionally biased region" description="Polar residues" evidence="9">
    <location>
        <begin position="344"/>
        <end position="363"/>
    </location>
</feature>
<organism evidence="11 12">
    <name type="scientific">Albugo candida</name>
    <dbReference type="NCBI Taxonomy" id="65357"/>
    <lineage>
        <taxon>Eukaryota</taxon>
        <taxon>Sar</taxon>
        <taxon>Stramenopiles</taxon>
        <taxon>Oomycota</taxon>
        <taxon>Peronosporomycetes</taxon>
        <taxon>Albuginales</taxon>
        <taxon>Albuginaceae</taxon>
        <taxon>Albugo</taxon>
    </lineage>
</organism>
<dbReference type="FunFam" id="2.60.200.20:FF:000017">
    <property type="entry name" value="Nibrin"/>
    <property type="match status" value="1"/>
</dbReference>
<comment type="subcellular location">
    <subcellularLocation>
        <location evidence="2">Chromosome</location>
    </subcellularLocation>
    <subcellularLocation>
        <location evidence="1">Nucleus</location>
    </subcellularLocation>
</comment>
<reference evidence="11 12" key="1">
    <citation type="submission" date="2012-05" db="EMBL/GenBank/DDBJ databases">
        <title>Recombination and specialization in a pathogen metapopulation.</title>
        <authorList>
            <person name="Gardiner A."/>
            <person name="Kemen E."/>
            <person name="Schultz-Larsen T."/>
            <person name="MacLean D."/>
            <person name="Van Oosterhout C."/>
            <person name="Jones J.D.G."/>
        </authorList>
    </citation>
    <scope>NUCLEOTIDE SEQUENCE [LARGE SCALE GENOMIC DNA]</scope>
    <source>
        <strain evidence="11 12">Ac Nc2</strain>
    </source>
</reference>
<comment type="similarity">
    <text evidence="8">Belongs to the Nibrin family.</text>
</comment>
<name>A0A024GBX3_9STRA</name>
<feature type="region of interest" description="Disordered" evidence="9">
    <location>
        <begin position="383"/>
        <end position="404"/>
    </location>
</feature>
<dbReference type="InterPro" id="IPR040227">
    <property type="entry name" value="Nibrin-rel"/>
</dbReference>
<dbReference type="STRING" id="65357.A0A024GBX3"/>
<accession>A0A024GBX3</accession>
<dbReference type="Proteomes" id="UP000053237">
    <property type="component" value="Unassembled WGS sequence"/>
</dbReference>
<evidence type="ECO:0000313" key="11">
    <source>
        <dbReference type="EMBL" id="CCI44030.1"/>
    </source>
</evidence>
<dbReference type="OrthoDB" id="552194at2759"/>
<dbReference type="Gene3D" id="2.60.200.20">
    <property type="match status" value="1"/>
</dbReference>
<keyword evidence="12" id="KW-1185">Reference proteome</keyword>
<keyword evidence="3" id="KW-0158">Chromosome</keyword>
<dbReference type="CDD" id="cd22667">
    <property type="entry name" value="FHA_NBN"/>
    <property type="match status" value="1"/>
</dbReference>
<dbReference type="PROSITE" id="PS50006">
    <property type="entry name" value="FHA_DOMAIN"/>
    <property type="match status" value="1"/>
</dbReference>
<dbReference type="GO" id="GO:0003684">
    <property type="term" value="F:damaged DNA binding"/>
    <property type="evidence" value="ECO:0007669"/>
    <property type="project" value="TreeGrafter"/>
</dbReference>
<gene>
    <name evidence="11" type="ORF">BN9_048140</name>
</gene>
<keyword evidence="5" id="KW-0234">DNA repair</keyword>
<dbReference type="Gene3D" id="3.40.50.10190">
    <property type="entry name" value="BRCT domain"/>
    <property type="match status" value="1"/>
</dbReference>
<evidence type="ECO:0000256" key="9">
    <source>
        <dbReference type="SAM" id="MobiDB-lite"/>
    </source>
</evidence>
<dbReference type="InterPro" id="IPR036420">
    <property type="entry name" value="BRCT_dom_sf"/>
</dbReference>
<dbReference type="AlphaFoldDB" id="A0A024GBX3"/>
<evidence type="ECO:0000256" key="5">
    <source>
        <dbReference type="ARBA" id="ARBA00023204"/>
    </source>
</evidence>
<dbReference type="SUPFAM" id="SSF49879">
    <property type="entry name" value="SMAD/FHA domain"/>
    <property type="match status" value="1"/>
</dbReference>
<dbReference type="PANTHER" id="PTHR12162:SF0">
    <property type="entry name" value="NIBRIN"/>
    <property type="match status" value="1"/>
</dbReference>
<feature type="compositionally biased region" description="Basic and acidic residues" evidence="9">
    <location>
        <begin position="328"/>
        <end position="343"/>
    </location>
</feature>
<evidence type="ECO:0000256" key="3">
    <source>
        <dbReference type="ARBA" id="ARBA00022454"/>
    </source>
</evidence>
<dbReference type="Pfam" id="PF00498">
    <property type="entry name" value="FHA"/>
    <property type="match status" value="1"/>
</dbReference>
<dbReference type="SMART" id="SM00240">
    <property type="entry name" value="FHA"/>
    <property type="match status" value="1"/>
</dbReference>
<evidence type="ECO:0000256" key="6">
    <source>
        <dbReference type="ARBA" id="ARBA00023242"/>
    </source>
</evidence>
<feature type="domain" description="FHA" evidence="10">
    <location>
        <begin position="23"/>
        <end position="84"/>
    </location>
</feature>
<keyword evidence="7" id="KW-0131">Cell cycle</keyword>
<dbReference type="GO" id="GO:0030870">
    <property type="term" value="C:Mre11 complex"/>
    <property type="evidence" value="ECO:0007669"/>
    <property type="project" value="InterPro"/>
</dbReference>
<evidence type="ECO:0000256" key="1">
    <source>
        <dbReference type="ARBA" id="ARBA00004123"/>
    </source>
</evidence>
<sequence length="515" mass="57500">MWVLDVSTTQSVAQTFYLTAGEWTIGRKSCDINLPFDASISRNHATLLVGQLSQSEIEDINSHPSLEFVDQKSRFGSFINDQKCNSKKPLKEGDHITFGAKKTIISVRSCAFNLISSRLREEKRKKVEEACKKLGMHSLRSRSRDATHCITESGGIVATEKILWALVYNQFIVTPAWLDAVMNRSNLAVPLPKCEDFTPIDDQNAIAMSKYLPNPKRKHLFQNFMVTFLVPCSIEGMIREMGGVEIAAYEKSNAEYDEILVKKIKVESNSRNALIVSSSSSTHSMTSDAKEALKRRFHLLSTANMQFTTEQELAEKVIFTSPPSNGVGDKEFGGSPRELRIEQSSDPNSEPINDTASPKTQTGLEGKSLTDMAENSTLNAVKTLSGNGDLKDTSPAGAGEWTQKKRTSLAQKTSFDGIQQSQPNVTFNKLVREQRIALKPVGMNGVNYKRFKKGNSFDAHSKHSLFPVQTFVAISPHQTLQMQTEQHDLEALEQQERIADELFTMGEKRNARKRL</sequence>
<dbReference type="EMBL" id="CAIX01000060">
    <property type="protein sequence ID" value="CCI44030.1"/>
    <property type="molecule type" value="Genomic_DNA"/>
</dbReference>
<keyword evidence="4" id="KW-0227">DNA damage</keyword>
<dbReference type="SUPFAM" id="SSF52113">
    <property type="entry name" value="BRCT domain"/>
    <property type="match status" value="1"/>
</dbReference>
<evidence type="ECO:0000313" key="12">
    <source>
        <dbReference type="Proteomes" id="UP000053237"/>
    </source>
</evidence>
<dbReference type="GO" id="GO:0000724">
    <property type="term" value="P:double-strand break repair via homologous recombination"/>
    <property type="evidence" value="ECO:0007669"/>
    <property type="project" value="TreeGrafter"/>
</dbReference>
<protein>
    <recommendedName>
        <fullName evidence="10">FHA domain-containing protein</fullName>
    </recommendedName>
</protein>
<feature type="region of interest" description="Disordered" evidence="9">
    <location>
        <begin position="319"/>
        <end position="366"/>
    </location>
</feature>
<dbReference type="InterPro" id="IPR000253">
    <property type="entry name" value="FHA_dom"/>
</dbReference>
<dbReference type="InterPro" id="IPR008984">
    <property type="entry name" value="SMAD_FHA_dom_sf"/>
</dbReference>
<comment type="caution">
    <text evidence="11">The sequence shown here is derived from an EMBL/GenBank/DDBJ whole genome shotgun (WGS) entry which is preliminary data.</text>
</comment>